<reference evidence="1 2" key="1">
    <citation type="submission" date="2018-08" db="EMBL/GenBank/DDBJ databases">
        <title>Complete genome sequence of type strain Thalassospira indica MCCC 1A01103T, isolated from isolated from deep seawater of the Indian Ocean.</title>
        <authorList>
            <person name="Liu Y."/>
        </authorList>
    </citation>
    <scope>NUCLEOTIDE SEQUENCE [LARGE SCALE GENOMIC DNA]</scope>
    <source>
        <strain evidence="1 2">PB8BT</strain>
    </source>
</reference>
<protein>
    <submittedName>
        <fullName evidence="1">Uncharacterized protein</fullName>
    </submittedName>
</protein>
<keyword evidence="2" id="KW-1185">Reference proteome</keyword>
<dbReference type="Proteomes" id="UP000256971">
    <property type="component" value="Chromosome"/>
</dbReference>
<sequence length="62" mass="7089">MDVFGIAITQKDPLKAFAWPDHPRASHLKARHLANQDILDHRAILVFTKPPPCRHITLLRSL</sequence>
<evidence type="ECO:0000313" key="1">
    <source>
        <dbReference type="EMBL" id="AXO14695.1"/>
    </source>
</evidence>
<name>A0ABM6XYB2_9PROT</name>
<accession>A0ABM6XYB2</accession>
<gene>
    <name evidence="1" type="ORF">DY252_11110</name>
</gene>
<organism evidence="1 2">
    <name type="scientific">Thalassospira indica</name>
    <dbReference type="NCBI Taxonomy" id="1891279"/>
    <lineage>
        <taxon>Bacteria</taxon>
        <taxon>Pseudomonadati</taxon>
        <taxon>Pseudomonadota</taxon>
        <taxon>Alphaproteobacteria</taxon>
        <taxon>Rhodospirillales</taxon>
        <taxon>Thalassospiraceae</taxon>
        <taxon>Thalassospira</taxon>
    </lineage>
</organism>
<evidence type="ECO:0000313" key="2">
    <source>
        <dbReference type="Proteomes" id="UP000256971"/>
    </source>
</evidence>
<proteinExistence type="predicted"/>
<dbReference type="EMBL" id="CP031555">
    <property type="protein sequence ID" value="AXO14695.1"/>
    <property type="molecule type" value="Genomic_DNA"/>
</dbReference>